<keyword evidence="3" id="KW-1185">Reference proteome</keyword>
<protein>
    <submittedName>
        <fullName evidence="2">Uncharacterized protein</fullName>
    </submittedName>
</protein>
<proteinExistence type="predicted"/>
<dbReference type="AlphaFoldDB" id="A0A4U5N6F2"/>
<evidence type="ECO:0000256" key="1">
    <source>
        <dbReference type="SAM" id="MobiDB-lite"/>
    </source>
</evidence>
<sequence length="176" mass="20356">MTASHHLETDLEAERCRRETAESLLAIRDAELKILQKQIATLTLENRKLRESSTYLPSRNPSSDSLPSFRSRLTDDELVEELLEALEASEDRCKRRRISKEMWKKKARTSHTILFRVANLFLRSKKEMESREESTSSISIPSSPESLGEKEAKKKRKRFSKIMAKTFARAGSMRAR</sequence>
<dbReference type="Proteomes" id="UP000298663">
    <property type="component" value="Unassembled WGS sequence"/>
</dbReference>
<feature type="region of interest" description="Disordered" evidence="1">
    <location>
        <begin position="128"/>
        <end position="158"/>
    </location>
</feature>
<comment type="caution">
    <text evidence="2">The sequence shown here is derived from an EMBL/GenBank/DDBJ whole genome shotgun (WGS) entry which is preliminary data.</text>
</comment>
<evidence type="ECO:0000313" key="2">
    <source>
        <dbReference type="EMBL" id="TKR77994.1"/>
    </source>
</evidence>
<accession>A0A4U5N6F2</accession>
<organism evidence="2 3">
    <name type="scientific">Steinernema carpocapsae</name>
    <name type="common">Entomopathogenic nematode</name>
    <dbReference type="NCBI Taxonomy" id="34508"/>
    <lineage>
        <taxon>Eukaryota</taxon>
        <taxon>Metazoa</taxon>
        <taxon>Ecdysozoa</taxon>
        <taxon>Nematoda</taxon>
        <taxon>Chromadorea</taxon>
        <taxon>Rhabditida</taxon>
        <taxon>Tylenchina</taxon>
        <taxon>Panagrolaimomorpha</taxon>
        <taxon>Strongyloidoidea</taxon>
        <taxon>Steinernematidae</taxon>
        <taxon>Steinernema</taxon>
    </lineage>
</organism>
<reference evidence="2 3" key="2">
    <citation type="journal article" date="2019" name="G3 (Bethesda)">
        <title>Hybrid Assembly of the Genome of the Entomopathogenic Nematode Steinernema carpocapsae Identifies the X-Chromosome.</title>
        <authorList>
            <person name="Serra L."/>
            <person name="Macchietto M."/>
            <person name="Macias-Munoz A."/>
            <person name="McGill C.J."/>
            <person name="Rodriguez I.M."/>
            <person name="Rodriguez B."/>
            <person name="Murad R."/>
            <person name="Mortazavi A."/>
        </authorList>
    </citation>
    <scope>NUCLEOTIDE SEQUENCE [LARGE SCALE GENOMIC DNA]</scope>
    <source>
        <strain evidence="2 3">ALL</strain>
    </source>
</reference>
<feature type="compositionally biased region" description="Low complexity" evidence="1">
    <location>
        <begin position="135"/>
        <end position="146"/>
    </location>
</feature>
<reference evidence="2 3" key="1">
    <citation type="journal article" date="2015" name="Genome Biol.">
        <title>Comparative genomics of Steinernema reveals deeply conserved gene regulatory networks.</title>
        <authorList>
            <person name="Dillman A.R."/>
            <person name="Macchietto M."/>
            <person name="Porter C.F."/>
            <person name="Rogers A."/>
            <person name="Williams B."/>
            <person name="Antoshechkin I."/>
            <person name="Lee M.M."/>
            <person name="Goodwin Z."/>
            <person name="Lu X."/>
            <person name="Lewis E.E."/>
            <person name="Goodrich-Blair H."/>
            <person name="Stock S.P."/>
            <person name="Adams B.J."/>
            <person name="Sternberg P.W."/>
            <person name="Mortazavi A."/>
        </authorList>
    </citation>
    <scope>NUCLEOTIDE SEQUENCE [LARGE SCALE GENOMIC DNA]</scope>
    <source>
        <strain evidence="2 3">ALL</strain>
    </source>
</reference>
<dbReference type="EMBL" id="AZBU02000005">
    <property type="protein sequence ID" value="TKR77994.1"/>
    <property type="molecule type" value="Genomic_DNA"/>
</dbReference>
<evidence type="ECO:0000313" key="3">
    <source>
        <dbReference type="Proteomes" id="UP000298663"/>
    </source>
</evidence>
<gene>
    <name evidence="2" type="ORF">L596_018874</name>
</gene>
<name>A0A4U5N6F2_STECR</name>